<keyword evidence="3" id="KW-0547">Nucleotide-binding</keyword>
<keyword evidence="3" id="KW-0347">Helicase</keyword>
<feature type="compositionally biased region" description="Basic and acidic residues" evidence="1">
    <location>
        <begin position="128"/>
        <end position="138"/>
    </location>
</feature>
<dbReference type="STRING" id="307121.GA0070620_4063"/>
<name>A0A1C3N7F1_9ACTN</name>
<keyword evidence="2" id="KW-1133">Transmembrane helix</keyword>
<keyword evidence="3" id="KW-0067">ATP-binding</keyword>
<proteinExistence type="predicted"/>
<keyword evidence="4" id="KW-1185">Reference proteome</keyword>
<accession>A0A1C3N7F1</accession>
<evidence type="ECO:0000313" key="3">
    <source>
        <dbReference type="EMBL" id="SBV28517.1"/>
    </source>
</evidence>
<dbReference type="InterPro" id="IPR049790">
    <property type="entry name" value="Rv3655c/TadE"/>
</dbReference>
<reference evidence="4" key="1">
    <citation type="submission" date="2016-06" db="EMBL/GenBank/DDBJ databases">
        <authorList>
            <person name="Varghese N."/>
        </authorList>
    </citation>
    <scope>NUCLEOTIDE SEQUENCE [LARGE SCALE GENOMIC DNA]</scope>
    <source>
        <strain evidence="4">DSM 45344</strain>
    </source>
</reference>
<dbReference type="PATRIC" id="fig|307121.4.peg.4153"/>
<keyword evidence="2" id="KW-0812">Transmembrane</keyword>
<feature type="transmembrane region" description="Helical" evidence="2">
    <location>
        <begin position="164"/>
        <end position="186"/>
    </location>
</feature>
<keyword evidence="2" id="KW-0472">Membrane</keyword>
<evidence type="ECO:0000256" key="2">
    <source>
        <dbReference type="SAM" id="Phobius"/>
    </source>
</evidence>
<dbReference type="GO" id="GO:0004386">
    <property type="term" value="F:helicase activity"/>
    <property type="evidence" value="ECO:0007669"/>
    <property type="project" value="UniProtKB-KW"/>
</dbReference>
<dbReference type="NCBIfam" id="TIGR03816">
    <property type="entry name" value="tadE_like_DECH"/>
    <property type="match status" value="1"/>
</dbReference>
<dbReference type="Proteomes" id="UP000199393">
    <property type="component" value="Chromosome I"/>
</dbReference>
<keyword evidence="3" id="KW-0378">Hydrolase</keyword>
<dbReference type="NCBIfam" id="NF041390">
    <property type="entry name" value="TadE_Rv3655c"/>
    <property type="match status" value="1"/>
</dbReference>
<feature type="compositionally biased region" description="Low complexity" evidence="1">
    <location>
        <begin position="66"/>
        <end position="75"/>
    </location>
</feature>
<sequence>MIRRRLAGRDRGSFTAELAAGLPALLLLLFVGLTAVNAVGVRAGCLHAAREAALAVSRGGDGGSAGSRSAPPGADVSVSVEGEQVRATVRAPVRALGTRLPRLSVSATAVAAVEPGAPGGRAMSRRSAGRETRRPIDSRATRATARCLGARRAGADAQRGGATVLLLAAGLVFVLFGVFGAAVAAAQMARQRAGVAADFGALAGAGRAIEGESVACARAADLVARNGGELVSCRLDGLDVLVTAEVTVAPLPGLVRVATAGARAGPVTG</sequence>
<feature type="compositionally biased region" description="Low complexity" evidence="1">
    <location>
        <begin position="116"/>
        <end position="126"/>
    </location>
</feature>
<dbReference type="EMBL" id="LT598496">
    <property type="protein sequence ID" value="SBV28517.1"/>
    <property type="molecule type" value="Genomic_DNA"/>
</dbReference>
<feature type="region of interest" description="Disordered" evidence="1">
    <location>
        <begin position="116"/>
        <end position="138"/>
    </location>
</feature>
<dbReference type="AlphaFoldDB" id="A0A1C3N7F1"/>
<organism evidence="3 4">
    <name type="scientific">Micromonospora krabiensis</name>
    <dbReference type="NCBI Taxonomy" id="307121"/>
    <lineage>
        <taxon>Bacteria</taxon>
        <taxon>Bacillati</taxon>
        <taxon>Actinomycetota</taxon>
        <taxon>Actinomycetes</taxon>
        <taxon>Micromonosporales</taxon>
        <taxon>Micromonosporaceae</taxon>
        <taxon>Micromonospora</taxon>
    </lineage>
</organism>
<evidence type="ECO:0000256" key="1">
    <source>
        <dbReference type="SAM" id="MobiDB-lite"/>
    </source>
</evidence>
<protein>
    <submittedName>
        <fullName evidence="3">Helicase/secretion neighborhood TadE-like protein</fullName>
    </submittedName>
</protein>
<dbReference type="InterPro" id="IPR021202">
    <property type="entry name" value="Rv3654c-like"/>
</dbReference>
<gene>
    <name evidence="3" type="ORF">GA0070620_4063</name>
</gene>
<evidence type="ECO:0000313" key="4">
    <source>
        <dbReference type="Proteomes" id="UP000199393"/>
    </source>
</evidence>
<feature type="region of interest" description="Disordered" evidence="1">
    <location>
        <begin position="57"/>
        <end position="81"/>
    </location>
</feature>